<evidence type="ECO:0000256" key="13">
    <source>
        <dbReference type="ARBA" id="ARBA00023075"/>
    </source>
</evidence>
<dbReference type="EC" id="7.1.1.2" evidence="3"/>
<evidence type="ECO:0000256" key="3">
    <source>
        <dbReference type="ARBA" id="ARBA00012944"/>
    </source>
</evidence>
<comment type="subcellular location">
    <subcellularLocation>
        <location evidence="1">Mitochondrion inner membrane</location>
        <topology evidence="1">Multi-pass membrane protein</topology>
    </subcellularLocation>
</comment>
<feature type="transmembrane region" description="Helical" evidence="18">
    <location>
        <begin position="51"/>
        <end position="71"/>
    </location>
</feature>
<evidence type="ECO:0000256" key="8">
    <source>
        <dbReference type="ARBA" id="ARBA00022792"/>
    </source>
</evidence>
<feature type="transmembrane region" description="Helical" evidence="18">
    <location>
        <begin position="296"/>
        <end position="317"/>
    </location>
</feature>
<evidence type="ECO:0000256" key="10">
    <source>
        <dbReference type="ARBA" id="ARBA00022982"/>
    </source>
</evidence>
<feature type="transmembrane region" description="Helical" evidence="18">
    <location>
        <begin position="184"/>
        <end position="205"/>
    </location>
</feature>
<feature type="transmembrane region" description="Helical" evidence="18">
    <location>
        <begin position="83"/>
        <end position="105"/>
    </location>
</feature>
<sequence length="318" mass="37411">MPFFLFTLFYSSFIALSSTSFFFFWLGLEINLMSFISFLMSPQSSWNFNSLIKYFIIQSASSMLIILLFFSMKIDVISFHLSFPILLILPLFLKLGLFPFHLWYLSVMKKINMLPMILLLTWQKIPPLMMLYLSNLYYLILPTSISGIMSSILLFFSSSIRFILTFSSVMNNSWSILILKINIFYWWIFFITYSISILMFFKYLVLSKSSSLSELYSKPIMYSISFLLMIFWFSGLPPSISFITKILILSSFSKSFNILLYFLMIMSSLLMIYAYFRLSLPIFLSVSLKKNFMLLKYMSITLMTPVFLSMFSILTFLK</sequence>
<evidence type="ECO:0000256" key="9">
    <source>
        <dbReference type="ARBA" id="ARBA00022967"/>
    </source>
</evidence>
<accession>G9BG52</accession>
<feature type="transmembrane region" description="Helical" evidence="18">
    <location>
        <begin position="256"/>
        <end position="276"/>
    </location>
</feature>
<evidence type="ECO:0000256" key="4">
    <source>
        <dbReference type="ARBA" id="ARBA00021008"/>
    </source>
</evidence>
<evidence type="ECO:0000256" key="15">
    <source>
        <dbReference type="ARBA" id="ARBA00023136"/>
    </source>
</evidence>
<evidence type="ECO:0000256" key="12">
    <source>
        <dbReference type="ARBA" id="ARBA00023027"/>
    </source>
</evidence>
<dbReference type="GO" id="GO:0008137">
    <property type="term" value="F:NADH dehydrogenase (ubiquinone) activity"/>
    <property type="evidence" value="ECO:0007669"/>
    <property type="project" value="UniProtKB-EC"/>
</dbReference>
<evidence type="ECO:0000256" key="14">
    <source>
        <dbReference type="ARBA" id="ARBA00023128"/>
    </source>
</evidence>
<evidence type="ECO:0000256" key="1">
    <source>
        <dbReference type="ARBA" id="ARBA00004448"/>
    </source>
</evidence>
<comment type="catalytic activity">
    <reaction evidence="17">
        <text>a ubiquinone + NADH + 5 H(+)(in) = a ubiquinol + NAD(+) + 4 H(+)(out)</text>
        <dbReference type="Rhea" id="RHEA:29091"/>
        <dbReference type="Rhea" id="RHEA-COMP:9565"/>
        <dbReference type="Rhea" id="RHEA-COMP:9566"/>
        <dbReference type="ChEBI" id="CHEBI:15378"/>
        <dbReference type="ChEBI" id="CHEBI:16389"/>
        <dbReference type="ChEBI" id="CHEBI:17976"/>
        <dbReference type="ChEBI" id="CHEBI:57540"/>
        <dbReference type="ChEBI" id="CHEBI:57945"/>
        <dbReference type="EC" id="7.1.1.2"/>
    </reaction>
</comment>
<proteinExistence type="inferred from homology"/>
<feature type="transmembrane region" description="Helical" evidence="18">
    <location>
        <begin position="117"/>
        <end position="139"/>
    </location>
</feature>
<keyword evidence="8" id="KW-0999">Mitochondrion inner membrane</keyword>
<evidence type="ECO:0000256" key="5">
    <source>
        <dbReference type="ARBA" id="ARBA00022448"/>
    </source>
</evidence>
<geneLocation type="mitochondrion" evidence="19"/>
<keyword evidence="7 18" id="KW-0812">Transmembrane</keyword>
<keyword evidence="10" id="KW-0249">Electron transport</keyword>
<dbReference type="EMBL" id="HQ457012">
    <property type="protein sequence ID" value="ADT63090.1"/>
    <property type="molecule type" value="Genomic_DNA"/>
</dbReference>
<keyword evidence="13" id="KW-0830">Ubiquinone</keyword>
<feature type="transmembrane region" description="Helical" evidence="18">
    <location>
        <begin position="220"/>
        <end position="244"/>
    </location>
</feature>
<dbReference type="CTD" id="4536"/>
<dbReference type="GO" id="GO:0006120">
    <property type="term" value="P:mitochondrial electron transport, NADH to ubiquinone"/>
    <property type="evidence" value="ECO:0007669"/>
    <property type="project" value="TreeGrafter"/>
</dbReference>
<keyword evidence="5" id="KW-0813">Transport</keyword>
<dbReference type="RefSeq" id="YP_005087988.1">
    <property type="nucleotide sequence ID" value="NC_016676.1"/>
</dbReference>
<dbReference type="PANTHER" id="PTHR46552">
    <property type="entry name" value="NADH-UBIQUINONE OXIDOREDUCTASE CHAIN 2"/>
    <property type="match status" value="1"/>
</dbReference>
<evidence type="ECO:0000256" key="7">
    <source>
        <dbReference type="ARBA" id="ARBA00022692"/>
    </source>
</evidence>
<evidence type="ECO:0000256" key="2">
    <source>
        <dbReference type="ARBA" id="ARBA00007012"/>
    </source>
</evidence>
<keyword evidence="14 19" id="KW-0496">Mitochondrion</keyword>
<evidence type="ECO:0000256" key="18">
    <source>
        <dbReference type="SAM" id="Phobius"/>
    </source>
</evidence>
<keyword evidence="12" id="KW-0520">NAD</keyword>
<keyword evidence="6" id="KW-0679">Respiratory chain</keyword>
<evidence type="ECO:0000256" key="16">
    <source>
        <dbReference type="ARBA" id="ARBA00031028"/>
    </source>
</evidence>
<reference evidence="19" key="1">
    <citation type="journal article" date="2012" name="Gene">
        <title>The complete mitochondrial genome of Pauropus longiramus (Myriapoda: Pauropoda): Implications on early diversification of the myriapods revealed from comparative analysis.</title>
        <authorList>
            <person name="Dong Y."/>
            <person name="Sun H."/>
            <person name="Guo H."/>
            <person name="Pan D."/>
            <person name="Qian C."/>
            <person name="Hao S."/>
            <person name="Zhou K."/>
        </authorList>
    </citation>
    <scope>NUCLEOTIDE SEQUENCE</scope>
</reference>
<dbReference type="PANTHER" id="PTHR46552:SF1">
    <property type="entry name" value="NADH-UBIQUINONE OXIDOREDUCTASE CHAIN 2"/>
    <property type="match status" value="1"/>
</dbReference>
<evidence type="ECO:0000256" key="6">
    <source>
        <dbReference type="ARBA" id="ARBA00022660"/>
    </source>
</evidence>
<dbReference type="GO" id="GO:0005743">
    <property type="term" value="C:mitochondrial inner membrane"/>
    <property type="evidence" value="ECO:0007669"/>
    <property type="project" value="UniProtKB-SubCell"/>
</dbReference>
<keyword evidence="9" id="KW-1278">Translocase</keyword>
<dbReference type="AlphaFoldDB" id="G9BG52"/>
<protein>
    <recommendedName>
        <fullName evidence="4">NADH-ubiquinone oxidoreductase chain 2</fullName>
        <ecNumber evidence="3">7.1.1.2</ecNumber>
    </recommendedName>
    <alternativeName>
        <fullName evidence="16">NADH dehydrogenase subunit 2</fullName>
    </alternativeName>
</protein>
<evidence type="ECO:0000256" key="11">
    <source>
        <dbReference type="ARBA" id="ARBA00022989"/>
    </source>
</evidence>
<organism evidence="19">
    <name type="scientific">Pauropus longiramus</name>
    <dbReference type="NCBI Taxonomy" id="933850"/>
    <lineage>
        <taxon>Eukaryota</taxon>
        <taxon>Metazoa</taxon>
        <taxon>Ecdysozoa</taxon>
        <taxon>Arthropoda</taxon>
        <taxon>Myriapoda</taxon>
        <taxon>Pauropoda</taxon>
        <taxon>Tetramerocerata</taxon>
        <taxon>Pauropodidae</taxon>
        <taxon>Pauropus</taxon>
    </lineage>
</organism>
<comment type="similarity">
    <text evidence="2">Belongs to the complex I subunit 2 family.</text>
</comment>
<evidence type="ECO:0000256" key="17">
    <source>
        <dbReference type="ARBA" id="ARBA00049551"/>
    </source>
</evidence>
<keyword evidence="11 18" id="KW-1133">Transmembrane helix</keyword>
<evidence type="ECO:0000313" key="19">
    <source>
        <dbReference type="EMBL" id="ADT63090.1"/>
    </source>
</evidence>
<name>G9BG52_9MYRI</name>
<keyword evidence="15 18" id="KW-0472">Membrane</keyword>
<dbReference type="InterPro" id="IPR050175">
    <property type="entry name" value="Complex_I_Subunit_2"/>
</dbReference>
<gene>
    <name evidence="19" type="primary">ND2</name>
</gene>
<dbReference type="GeneID" id="11538881"/>
<feature type="transmembrane region" description="Helical" evidence="18">
    <location>
        <begin position="145"/>
        <end position="164"/>
    </location>
</feature>